<dbReference type="Proteomes" id="UP000827284">
    <property type="component" value="Unassembled WGS sequence"/>
</dbReference>
<reference evidence="6" key="2">
    <citation type="journal article" date="2022" name="Microbiol. Resour. Announc.">
        <title>Whole-Genome Sequence of Entomortierella parvispora E1425, a Mucoromycotan Fungus Associated with Burkholderiaceae-Related Endosymbiotic Bacteria.</title>
        <authorList>
            <person name="Herlambang A."/>
            <person name="Guo Y."/>
            <person name="Takashima Y."/>
            <person name="Narisawa K."/>
            <person name="Ohta H."/>
            <person name="Nishizawa T."/>
        </authorList>
    </citation>
    <scope>NUCLEOTIDE SEQUENCE</scope>
    <source>
        <strain evidence="6">E1425</strain>
    </source>
</reference>
<keyword evidence="7" id="KW-1185">Reference proteome</keyword>
<evidence type="ECO:0000313" key="6">
    <source>
        <dbReference type="EMBL" id="GJJ75357.1"/>
    </source>
</evidence>
<feature type="region of interest" description="Disordered" evidence="4">
    <location>
        <begin position="974"/>
        <end position="999"/>
    </location>
</feature>
<feature type="region of interest" description="Disordered" evidence="4">
    <location>
        <begin position="614"/>
        <end position="702"/>
    </location>
</feature>
<dbReference type="PROSITE" id="PS50303">
    <property type="entry name" value="PUM_HD"/>
    <property type="match status" value="1"/>
</dbReference>
<gene>
    <name evidence="6" type="ORF">EMPS_07715</name>
</gene>
<evidence type="ECO:0000256" key="3">
    <source>
        <dbReference type="SAM" id="Coils"/>
    </source>
</evidence>
<dbReference type="OrthoDB" id="668540at2759"/>
<feature type="compositionally biased region" description="Polar residues" evidence="4">
    <location>
        <begin position="226"/>
        <end position="236"/>
    </location>
</feature>
<feature type="compositionally biased region" description="Low complexity" evidence="4">
    <location>
        <begin position="480"/>
        <end position="500"/>
    </location>
</feature>
<dbReference type="Pfam" id="PF00806">
    <property type="entry name" value="PUF"/>
    <property type="match status" value="8"/>
</dbReference>
<feature type="coiled-coil region" evidence="3">
    <location>
        <begin position="322"/>
        <end position="370"/>
    </location>
</feature>
<organism evidence="6 7">
    <name type="scientific">Entomortierella parvispora</name>
    <dbReference type="NCBI Taxonomy" id="205924"/>
    <lineage>
        <taxon>Eukaryota</taxon>
        <taxon>Fungi</taxon>
        <taxon>Fungi incertae sedis</taxon>
        <taxon>Mucoromycota</taxon>
        <taxon>Mortierellomycotina</taxon>
        <taxon>Mortierellomycetes</taxon>
        <taxon>Mortierellales</taxon>
        <taxon>Mortierellaceae</taxon>
        <taxon>Entomortierella</taxon>
    </lineage>
</organism>
<dbReference type="SMART" id="SM00025">
    <property type="entry name" value="Pumilio"/>
    <property type="match status" value="7"/>
</dbReference>
<feature type="compositionally biased region" description="Low complexity" evidence="4">
    <location>
        <begin position="662"/>
        <end position="687"/>
    </location>
</feature>
<feature type="repeat" description="Pumilio" evidence="2">
    <location>
        <begin position="1027"/>
        <end position="1065"/>
    </location>
</feature>
<evidence type="ECO:0000313" key="7">
    <source>
        <dbReference type="Proteomes" id="UP000827284"/>
    </source>
</evidence>
<keyword evidence="3" id="KW-0175">Coiled coil</keyword>
<dbReference type="SUPFAM" id="SSF48371">
    <property type="entry name" value="ARM repeat"/>
    <property type="match status" value="1"/>
</dbReference>
<feature type="compositionally biased region" description="Gly residues" evidence="4">
    <location>
        <begin position="1098"/>
        <end position="1122"/>
    </location>
</feature>
<comment type="caution">
    <text evidence="6">The sequence shown here is derived from an EMBL/GenBank/DDBJ whole genome shotgun (WGS) entry which is preliminary data.</text>
</comment>
<dbReference type="GO" id="GO:0003730">
    <property type="term" value="F:mRNA 3'-UTR binding"/>
    <property type="evidence" value="ECO:0007669"/>
    <property type="project" value="TreeGrafter"/>
</dbReference>
<dbReference type="InterPro" id="IPR033133">
    <property type="entry name" value="PUM-HD"/>
</dbReference>
<feature type="region of interest" description="Disordered" evidence="4">
    <location>
        <begin position="27"/>
        <end position="48"/>
    </location>
</feature>
<feature type="region of interest" description="Disordered" evidence="4">
    <location>
        <begin position="131"/>
        <end position="153"/>
    </location>
</feature>
<feature type="repeat" description="Pumilio" evidence="2">
    <location>
        <begin position="785"/>
        <end position="820"/>
    </location>
</feature>
<reference evidence="6" key="1">
    <citation type="submission" date="2021-11" db="EMBL/GenBank/DDBJ databases">
        <authorList>
            <person name="Herlambang A."/>
            <person name="Guo Y."/>
            <person name="Takashima Y."/>
            <person name="Nishizawa T."/>
        </authorList>
    </citation>
    <scope>NUCLEOTIDE SEQUENCE</scope>
    <source>
        <strain evidence="6">E1425</strain>
    </source>
</reference>
<feature type="repeat" description="Pumilio" evidence="2">
    <location>
        <begin position="897"/>
        <end position="936"/>
    </location>
</feature>
<feature type="region of interest" description="Disordered" evidence="4">
    <location>
        <begin position="532"/>
        <end position="595"/>
    </location>
</feature>
<feature type="compositionally biased region" description="Polar residues" evidence="4">
    <location>
        <begin position="632"/>
        <end position="641"/>
    </location>
</feature>
<feature type="compositionally biased region" description="Polar residues" evidence="4">
    <location>
        <begin position="563"/>
        <end position="572"/>
    </location>
</feature>
<proteinExistence type="predicted"/>
<evidence type="ECO:0000256" key="4">
    <source>
        <dbReference type="SAM" id="MobiDB-lite"/>
    </source>
</evidence>
<feature type="compositionally biased region" description="Polar residues" evidence="4">
    <location>
        <begin position="545"/>
        <end position="556"/>
    </location>
</feature>
<keyword evidence="1" id="KW-0677">Repeat</keyword>
<feature type="domain" description="PUM-HD" evidence="5">
    <location>
        <begin position="692"/>
        <end position="1088"/>
    </location>
</feature>
<dbReference type="PANTHER" id="PTHR12537:SF48">
    <property type="entry name" value="MEIOTIC COILED-COIL PROTEIN 2"/>
    <property type="match status" value="1"/>
</dbReference>
<dbReference type="InterPro" id="IPR033712">
    <property type="entry name" value="Pumilio_RNA-bd"/>
</dbReference>
<accession>A0A9P3HEX5</accession>
<evidence type="ECO:0000256" key="1">
    <source>
        <dbReference type="ARBA" id="ARBA00022737"/>
    </source>
</evidence>
<feature type="compositionally biased region" description="Polar residues" evidence="4">
    <location>
        <begin position="27"/>
        <end position="41"/>
    </location>
</feature>
<sequence length="1149" mass="123098">MLGNGYKERLANAQNSIGSLLLNLSKQQQMNGSSPTSSSLHDSNETGLDLPLKQSFASKLTGEAATAPALSPPPSSAPAPALESNSSSRYSSVRQQQQQQQSQQEQRRTSRLPSAGFSLGRLLDYQFPELGSQIESNGGSRRQQGRNPVSSSSTAVMDDFALHLEPSFAIGQGQGGAGASVNTSRSPSHWDGSTPGGSTAATSVYDGNCTPMSNSPTFGTGAVGNRNYQPTQQQQHGLASTKGFETGILHNESTITTLEAALVIQRAMRRFLVRKHTKARVQATADTSLLLVKDFKPAGSNALSSPMLAVEKQQDQQRQTDLEALQQTCLRQSAEINQLKEMMTRLLLESEEDRRKLRQRDQEVEELLKQKLVATTSTPPPPPSSSAHAALPPIQTSGFDHVLSKNASRFSSGAGHGMASAVTASTFTSYGLSSGPSAASALGEDMAHHGLDGISDEDYYGVEGLTSFGNSATSTGGVPSSSIHPLSVSSRSNSIHSVHSQQSSASGAPLGLKINAANAYAYQGYMDMVDSPTSDYSPHHDLGSATGNGLSRQQQPLPGFNPQGVSSSNAYPTLSHRSSAASFSSGSRAFDSPALEQQGSYPWNMNANVGPAGVSNSPSWNDEMSSGFGYDSPTSTTFQGSGTMGHAGYDPQFISQYGQHVSQLQQQAQQPAQSTQQTQQQQQPQQQQGGGGPSSYRNSYRRHSDKPVHLDYQMCVDRILQATDQQASIHLQQKLKTSPPEQKVQIIDAILGQAYALMSNRFGNFLIQRCFEFGSAQQIDALAQAMRGNILTLACDPFGCHVVQKALDNVEEDAKARIVTEMFRRIRETIVHRYACHVWQKVFEIRWTDAPPAVMTYVNSAVAGRWASVAVDETGSLVVQNIFENCAEHDKRPVLNEILQSVTTIAKGQWGNWVIQHILEHGSPADRATVTQKILEDAVNLSLDQYASKVVEKTLRMAANPTLPAPTAVLQQANACTSPKDASASASASASSSPPTVTIHGTTTIRLTQEEVMGQYIHIVCDGVPDRPRIPLIDIAADQYGNYIVQYILTHAGPQHREICAALIKRHMVSLRGSKYGQKVAFMVERWRGSPFSNNNNGGSGSGGEGRSNGGGNSGGGSGGPGAFNNKLGSGSDGHGHEQQRSSGGRRRW</sequence>
<dbReference type="InterPro" id="IPR011989">
    <property type="entry name" value="ARM-like"/>
</dbReference>
<dbReference type="AlphaFoldDB" id="A0A9P3HEX5"/>
<feature type="repeat" description="Pumilio" evidence="2">
    <location>
        <begin position="861"/>
        <end position="896"/>
    </location>
</feature>
<dbReference type="EMBL" id="BQFW01000010">
    <property type="protein sequence ID" value="GJJ75357.1"/>
    <property type="molecule type" value="Genomic_DNA"/>
</dbReference>
<protein>
    <submittedName>
        <fullName evidence="6">Pumilio RNA-binding family</fullName>
    </submittedName>
</protein>
<feature type="compositionally biased region" description="Low complexity" evidence="4">
    <location>
        <begin position="982"/>
        <end position="993"/>
    </location>
</feature>
<feature type="compositionally biased region" description="Low complexity" evidence="4">
    <location>
        <begin position="78"/>
        <end position="104"/>
    </location>
</feature>
<feature type="region of interest" description="Disordered" evidence="4">
    <location>
        <begin position="1089"/>
        <end position="1149"/>
    </location>
</feature>
<dbReference type="GO" id="GO:0005737">
    <property type="term" value="C:cytoplasm"/>
    <property type="evidence" value="ECO:0007669"/>
    <property type="project" value="TreeGrafter"/>
</dbReference>
<dbReference type="PROSITE" id="PS50302">
    <property type="entry name" value="PUM"/>
    <property type="match status" value="5"/>
</dbReference>
<feature type="compositionally biased region" description="Low complexity" evidence="4">
    <location>
        <begin position="575"/>
        <end position="592"/>
    </location>
</feature>
<dbReference type="CDD" id="cd07920">
    <property type="entry name" value="Pumilio"/>
    <property type="match status" value="1"/>
</dbReference>
<dbReference type="InterPro" id="IPR001313">
    <property type="entry name" value="Pumilio_RNA-bd_rpt"/>
</dbReference>
<dbReference type="PROSITE" id="PS50096">
    <property type="entry name" value="IQ"/>
    <property type="match status" value="1"/>
</dbReference>
<feature type="region of interest" description="Disordered" evidence="4">
    <location>
        <begin position="63"/>
        <end position="112"/>
    </location>
</feature>
<feature type="compositionally biased region" description="Polar residues" evidence="4">
    <location>
        <begin position="133"/>
        <end position="153"/>
    </location>
</feature>
<feature type="region of interest" description="Disordered" evidence="4">
    <location>
        <begin position="169"/>
        <end position="199"/>
    </location>
</feature>
<dbReference type="PANTHER" id="PTHR12537">
    <property type="entry name" value="RNA BINDING PROTEIN PUMILIO-RELATED"/>
    <property type="match status" value="1"/>
</dbReference>
<feature type="compositionally biased region" description="Polar residues" evidence="4">
    <location>
        <begin position="614"/>
        <end position="624"/>
    </location>
</feature>
<evidence type="ECO:0000256" key="2">
    <source>
        <dbReference type="PROSITE-ProRule" id="PRU00317"/>
    </source>
</evidence>
<dbReference type="GO" id="GO:0010608">
    <property type="term" value="P:post-transcriptional regulation of gene expression"/>
    <property type="evidence" value="ECO:0007669"/>
    <property type="project" value="TreeGrafter"/>
</dbReference>
<dbReference type="InterPro" id="IPR016024">
    <property type="entry name" value="ARM-type_fold"/>
</dbReference>
<feature type="region of interest" description="Disordered" evidence="4">
    <location>
        <begin position="472"/>
        <end position="508"/>
    </location>
</feature>
<evidence type="ECO:0000259" key="5">
    <source>
        <dbReference type="PROSITE" id="PS50303"/>
    </source>
</evidence>
<feature type="repeat" description="Pumilio" evidence="2">
    <location>
        <begin position="749"/>
        <end position="784"/>
    </location>
</feature>
<feature type="region of interest" description="Disordered" evidence="4">
    <location>
        <begin position="216"/>
        <end position="236"/>
    </location>
</feature>
<name>A0A9P3HEX5_9FUNG</name>
<dbReference type="Gene3D" id="1.25.10.10">
    <property type="entry name" value="Leucine-rich Repeat Variant"/>
    <property type="match status" value="1"/>
</dbReference>